<evidence type="ECO:0000256" key="1">
    <source>
        <dbReference type="ARBA" id="ARBA00006284"/>
    </source>
</evidence>
<gene>
    <name evidence="5" type="primary">garK</name>
    <name evidence="5" type="ORF">GBB84_25760</name>
</gene>
<dbReference type="InterPro" id="IPR018193">
    <property type="entry name" value="Glyc_kinase_flavodox-like_fold"/>
</dbReference>
<dbReference type="NCBIfam" id="TIGR00045">
    <property type="entry name" value="glycerate kinase"/>
    <property type="match status" value="1"/>
</dbReference>
<dbReference type="InterPro" id="IPR018197">
    <property type="entry name" value="Glycerate_kinase_RE-like"/>
</dbReference>
<sequence length="381" mass="38918">MKIVIAPDSYKESLSATEVAQAIEKGFREIFPDAQYVSVPVADGGEGTVEAMIAATHGSAHSALVTGPLGEKVNASWGMSGDGKTAFIEMAAASGLALVPPDKRNPLITTSRGTGELILQALDSGASNIIIGIGGSATNDGGAGMVQALGAKLCDANGTEMGYGGGSLNSLNTIDVSGLDPRIKDCAIRVACDVTNPLVGELGASRIFGPQKGATEALILELDRNLAHYADIIKKSLGVDVKNVPGAGAAGGMGAALMAFLGAELKSGIEIVTQALNLEEHIHDCTLVVTGEGRIDSQSIHGKVPVGVANVAKKYHKPVIGIAGSLTRDVGVVHQYGIDAVFSVLTSIGTLEEAFRGAFDNIYRASRNIAATLAVGMRSAG</sequence>
<evidence type="ECO:0000256" key="2">
    <source>
        <dbReference type="ARBA" id="ARBA00022679"/>
    </source>
</evidence>
<comment type="similarity">
    <text evidence="1 4">Belongs to the glycerate kinase type-1 family.</text>
</comment>
<organism evidence="5 6">
    <name type="scientific">Citrobacter telavivensis</name>
    <dbReference type="NCBI Taxonomy" id="2653932"/>
    <lineage>
        <taxon>Bacteria</taxon>
        <taxon>Pseudomonadati</taxon>
        <taxon>Pseudomonadota</taxon>
        <taxon>Gammaproteobacteria</taxon>
        <taxon>Enterobacterales</taxon>
        <taxon>Enterobacteriaceae</taxon>
        <taxon>Citrobacter</taxon>
    </lineage>
</organism>
<keyword evidence="2 4" id="KW-0808">Transferase</keyword>
<accession>A0A6L5EIB5</accession>
<dbReference type="InterPro" id="IPR004381">
    <property type="entry name" value="Glycerate_kinase"/>
</dbReference>
<dbReference type="GO" id="GO:0008887">
    <property type="term" value="F:glycerate kinase activity"/>
    <property type="evidence" value="ECO:0007669"/>
    <property type="project" value="UniProtKB-UniRule"/>
</dbReference>
<dbReference type="InterPro" id="IPR036129">
    <property type="entry name" value="Glycerate_kinase_sf"/>
</dbReference>
<dbReference type="EC" id="2.7.1.165" evidence="5"/>
<evidence type="ECO:0000313" key="6">
    <source>
        <dbReference type="Proteomes" id="UP000475079"/>
    </source>
</evidence>
<dbReference type="GO" id="GO:0043798">
    <property type="term" value="F:glycerate 2-kinase activity"/>
    <property type="evidence" value="ECO:0007669"/>
    <property type="project" value="UniProtKB-EC"/>
</dbReference>
<keyword evidence="3 4" id="KW-0418">Kinase</keyword>
<protein>
    <submittedName>
        <fullName evidence="5">Glycerate 2-kinase</fullName>
        <ecNumber evidence="5">2.7.1.165</ecNumber>
    </submittedName>
</protein>
<comment type="caution">
    <text evidence="5">The sequence shown here is derived from an EMBL/GenBank/DDBJ whole genome shotgun (WGS) entry which is preliminary data.</text>
</comment>
<dbReference type="PANTHER" id="PTHR21599:SF7">
    <property type="entry name" value="GLYCERATE 2-KINASE"/>
    <property type="match status" value="1"/>
</dbReference>
<evidence type="ECO:0000256" key="3">
    <source>
        <dbReference type="ARBA" id="ARBA00022777"/>
    </source>
</evidence>
<dbReference type="AlphaFoldDB" id="A0A6L5EIB5"/>
<dbReference type="NCBIfam" id="NF007668">
    <property type="entry name" value="PRK10342.1"/>
    <property type="match status" value="1"/>
</dbReference>
<dbReference type="PANTHER" id="PTHR21599">
    <property type="entry name" value="GLYCERATE KINASE"/>
    <property type="match status" value="1"/>
</dbReference>
<reference evidence="5 6" key="1">
    <citation type="submission" date="2019-10" db="EMBL/GenBank/DDBJ databases">
        <title>Characterization of a new Citrobacter species.</title>
        <authorList>
            <person name="Goncalves Ribeiro T."/>
            <person name="Izdebski R."/>
            <person name="Urbanowicz P."/>
            <person name="Carmeli Y."/>
            <person name="Gniadkowski M."/>
            <person name="Peixe L."/>
        </authorList>
    </citation>
    <scope>NUCLEOTIDE SEQUENCE [LARGE SCALE GENOMIC DNA]</scope>
    <source>
        <strain evidence="5 6">NMI7905_11</strain>
    </source>
</reference>
<dbReference type="GO" id="GO:0031388">
    <property type="term" value="P:organic acid phosphorylation"/>
    <property type="evidence" value="ECO:0007669"/>
    <property type="project" value="UniProtKB-UniRule"/>
</dbReference>
<dbReference type="RefSeq" id="WP_152406102.1">
    <property type="nucleotide sequence ID" value="NZ_WHIY01000027.1"/>
</dbReference>
<name>A0A6L5EIB5_9ENTR</name>
<evidence type="ECO:0000256" key="4">
    <source>
        <dbReference type="PIRNR" id="PIRNR006078"/>
    </source>
</evidence>
<proteinExistence type="inferred from homology"/>
<dbReference type="Gene3D" id="3.40.50.10350">
    <property type="entry name" value="Glycerate kinase, domain 1"/>
    <property type="match status" value="1"/>
</dbReference>
<dbReference type="SUPFAM" id="SSF110738">
    <property type="entry name" value="Glycerate kinase I"/>
    <property type="match status" value="1"/>
</dbReference>
<dbReference type="Gene3D" id="3.90.1510.10">
    <property type="entry name" value="Glycerate kinase, domain 2"/>
    <property type="match status" value="1"/>
</dbReference>
<dbReference type="PIRSF" id="PIRSF006078">
    <property type="entry name" value="GlxK"/>
    <property type="match status" value="1"/>
</dbReference>
<keyword evidence="6" id="KW-1185">Reference proteome</keyword>
<dbReference type="EMBL" id="WHIY01000027">
    <property type="protein sequence ID" value="MPQ54290.1"/>
    <property type="molecule type" value="Genomic_DNA"/>
</dbReference>
<evidence type="ECO:0000313" key="5">
    <source>
        <dbReference type="EMBL" id="MPQ54290.1"/>
    </source>
</evidence>
<dbReference type="Pfam" id="PF02595">
    <property type="entry name" value="Gly_kinase"/>
    <property type="match status" value="1"/>
</dbReference>
<dbReference type="Proteomes" id="UP000475079">
    <property type="component" value="Unassembled WGS sequence"/>
</dbReference>